<dbReference type="Proteomes" id="UP000032633">
    <property type="component" value="Chromosome"/>
</dbReference>
<comment type="subcellular location">
    <subcellularLocation>
        <location evidence="1 7">Cell membrane</location>
        <topology evidence="1 7">Multi-pass membrane protein</topology>
    </subcellularLocation>
</comment>
<evidence type="ECO:0000256" key="6">
    <source>
        <dbReference type="ARBA" id="ARBA00023136"/>
    </source>
</evidence>
<evidence type="ECO:0000313" key="9">
    <source>
        <dbReference type="EMBL" id="AJY75136.1"/>
    </source>
</evidence>
<dbReference type="InterPro" id="IPR035906">
    <property type="entry name" value="MetI-like_sf"/>
</dbReference>
<evidence type="ECO:0000313" key="10">
    <source>
        <dbReference type="Proteomes" id="UP000032633"/>
    </source>
</evidence>
<dbReference type="OrthoDB" id="187395at2"/>
<reference evidence="10" key="2">
    <citation type="submission" date="2015-03" db="EMBL/GenBank/DDBJ databases">
        <title>Genome sequence of Paenibacillus beijingensis strain DSM 24997T.</title>
        <authorList>
            <person name="Kwak Y."/>
            <person name="Shin J.-H."/>
        </authorList>
    </citation>
    <scope>NUCLEOTIDE SEQUENCE [LARGE SCALE GENOMIC DNA]</scope>
    <source>
        <strain evidence="10">DSM 24997</strain>
    </source>
</reference>
<keyword evidence="10" id="KW-1185">Reference proteome</keyword>
<dbReference type="KEGG" id="pbj:VN24_11790"/>
<feature type="transmembrane region" description="Helical" evidence="7">
    <location>
        <begin position="240"/>
        <end position="261"/>
    </location>
</feature>
<keyword evidence="6 7" id="KW-0472">Membrane</keyword>
<feature type="transmembrane region" description="Helical" evidence="7">
    <location>
        <begin position="183"/>
        <end position="204"/>
    </location>
</feature>
<dbReference type="EMBL" id="CP011058">
    <property type="protein sequence ID" value="AJY75136.1"/>
    <property type="molecule type" value="Genomic_DNA"/>
</dbReference>
<dbReference type="GO" id="GO:0005886">
    <property type="term" value="C:plasma membrane"/>
    <property type="evidence" value="ECO:0007669"/>
    <property type="project" value="UniProtKB-SubCell"/>
</dbReference>
<protein>
    <submittedName>
        <fullName evidence="9">ABC transporter permease</fullName>
    </submittedName>
</protein>
<keyword evidence="2 7" id="KW-0813">Transport</keyword>
<dbReference type="CDD" id="cd06261">
    <property type="entry name" value="TM_PBP2"/>
    <property type="match status" value="1"/>
</dbReference>
<evidence type="ECO:0000256" key="4">
    <source>
        <dbReference type="ARBA" id="ARBA00022692"/>
    </source>
</evidence>
<feature type="transmembrane region" description="Helical" evidence="7">
    <location>
        <begin position="12"/>
        <end position="32"/>
    </location>
</feature>
<dbReference type="STRING" id="1126833.VN24_11790"/>
<dbReference type="AlphaFoldDB" id="A0A0D5NIQ5"/>
<organism evidence="9 10">
    <name type="scientific">Paenibacillus beijingensis</name>
    <dbReference type="NCBI Taxonomy" id="1126833"/>
    <lineage>
        <taxon>Bacteria</taxon>
        <taxon>Bacillati</taxon>
        <taxon>Bacillota</taxon>
        <taxon>Bacilli</taxon>
        <taxon>Bacillales</taxon>
        <taxon>Paenibacillaceae</taxon>
        <taxon>Paenibacillus</taxon>
    </lineage>
</organism>
<proteinExistence type="inferred from homology"/>
<keyword evidence="4 7" id="KW-0812">Transmembrane</keyword>
<evidence type="ECO:0000259" key="8">
    <source>
        <dbReference type="PROSITE" id="PS50928"/>
    </source>
</evidence>
<feature type="transmembrane region" description="Helical" evidence="7">
    <location>
        <begin position="74"/>
        <end position="95"/>
    </location>
</feature>
<dbReference type="PANTHER" id="PTHR43744">
    <property type="entry name" value="ABC TRANSPORTER PERMEASE PROTEIN MG189-RELATED-RELATED"/>
    <property type="match status" value="1"/>
</dbReference>
<dbReference type="Gene3D" id="1.10.3720.10">
    <property type="entry name" value="MetI-like"/>
    <property type="match status" value="1"/>
</dbReference>
<dbReference type="SUPFAM" id="SSF161098">
    <property type="entry name" value="MetI-like"/>
    <property type="match status" value="1"/>
</dbReference>
<dbReference type="PANTHER" id="PTHR43744:SF12">
    <property type="entry name" value="ABC TRANSPORTER PERMEASE PROTEIN MG189-RELATED"/>
    <property type="match status" value="1"/>
</dbReference>
<dbReference type="GO" id="GO:0055085">
    <property type="term" value="P:transmembrane transport"/>
    <property type="evidence" value="ECO:0007669"/>
    <property type="project" value="InterPro"/>
</dbReference>
<evidence type="ECO:0000256" key="2">
    <source>
        <dbReference type="ARBA" id="ARBA00022448"/>
    </source>
</evidence>
<feature type="transmembrane region" description="Helical" evidence="7">
    <location>
        <begin position="107"/>
        <end position="127"/>
    </location>
</feature>
<dbReference type="InterPro" id="IPR000515">
    <property type="entry name" value="MetI-like"/>
</dbReference>
<keyword evidence="3" id="KW-1003">Cell membrane</keyword>
<reference evidence="9 10" key="1">
    <citation type="journal article" date="2015" name="J. Biotechnol.">
        <title>Complete genome sequence of Paenibacillus beijingensis 7188(T) (=DSM 24997(T)), a novel rhizobacterium from jujube garden soil.</title>
        <authorList>
            <person name="Kwak Y."/>
            <person name="Shin J.H."/>
        </authorList>
    </citation>
    <scope>NUCLEOTIDE SEQUENCE [LARGE SCALE GENOMIC DNA]</scope>
    <source>
        <strain evidence="9 10">DSM 24997</strain>
    </source>
</reference>
<comment type="similarity">
    <text evidence="7">Belongs to the binding-protein-dependent transport system permease family.</text>
</comment>
<evidence type="ECO:0000256" key="7">
    <source>
        <dbReference type="RuleBase" id="RU363032"/>
    </source>
</evidence>
<gene>
    <name evidence="9" type="ORF">VN24_11790</name>
</gene>
<evidence type="ECO:0000256" key="3">
    <source>
        <dbReference type="ARBA" id="ARBA00022475"/>
    </source>
</evidence>
<dbReference type="PROSITE" id="PS50928">
    <property type="entry name" value="ABC_TM1"/>
    <property type="match status" value="1"/>
</dbReference>
<evidence type="ECO:0000256" key="5">
    <source>
        <dbReference type="ARBA" id="ARBA00022989"/>
    </source>
</evidence>
<accession>A0A0D5NIQ5</accession>
<dbReference type="RefSeq" id="WP_045670569.1">
    <property type="nucleotide sequence ID" value="NZ_CP011058.1"/>
</dbReference>
<name>A0A0D5NIQ5_9BACL</name>
<keyword evidence="5 7" id="KW-1133">Transmembrane helix</keyword>
<dbReference type="HOGENOM" id="CLU_016047_1_2_9"/>
<feature type="transmembrane region" description="Helical" evidence="7">
    <location>
        <begin position="139"/>
        <end position="157"/>
    </location>
</feature>
<sequence>MKIYELLKKILFWAILTVFFVYTLFPMLWLLIASLKTNVELLGDPFSFPAALQFGNYASAFQVAHLGRLFANSMLISLTATALNALIAAMAGYVLSRYQFTFRSAIFNTITAGILVPINALMVPYYTLISKLGLYDTQLALILTYTAISIPLSVFIIKGFMDSIPNELEEAALLDGSNFYQKFVYMILPISRTGIVTAATFQFLTCWNEFVYAMLLTSSEQARTMQMGIRYFASQFTTDYTSMFAAIVISIVPSVAMYSLFQNQIISGLTQGSVKG</sequence>
<feature type="domain" description="ABC transmembrane type-1" evidence="8">
    <location>
        <begin position="70"/>
        <end position="261"/>
    </location>
</feature>
<dbReference type="PATRIC" id="fig|1126833.4.peg.2577"/>
<dbReference type="Pfam" id="PF00528">
    <property type="entry name" value="BPD_transp_1"/>
    <property type="match status" value="1"/>
</dbReference>
<evidence type="ECO:0000256" key="1">
    <source>
        <dbReference type="ARBA" id="ARBA00004651"/>
    </source>
</evidence>